<dbReference type="Gene3D" id="2.60.120.310">
    <property type="entry name" value="Copper type II, ascorbate-dependent monooxygenase, N-terminal domain"/>
    <property type="match status" value="1"/>
</dbReference>
<organism evidence="1">
    <name type="scientific">marine metagenome</name>
    <dbReference type="NCBI Taxonomy" id="408172"/>
    <lineage>
        <taxon>unclassified sequences</taxon>
        <taxon>metagenomes</taxon>
        <taxon>ecological metagenomes</taxon>
    </lineage>
</organism>
<evidence type="ECO:0000313" key="1">
    <source>
        <dbReference type="EMBL" id="SVC00277.1"/>
    </source>
</evidence>
<dbReference type="SUPFAM" id="SSF49742">
    <property type="entry name" value="PHM/PNGase F"/>
    <property type="match status" value="1"/>
</dbReference>
<protein>
    <recommendedName>
        <fullName evidence="2">Cytochrome c domain-containing protein</fullName>
    </recommendedName>
</protein>
<reference evidence="1" key="1">
    <citation type="submission" date="2018-05" db="EMBL/GenBank/DDBJ databases">
        <authorList>
            <person name="Lanie J.A."/>
            <person name="Ng W.-L."/>
            <person name="Kazmierczak K.M."/>
            <person name="Andrzejewski T.M."/>
            <person name="Davidsen T.M."/>
            <person name="Wayne K.J."/>
            <person name="Tettelin H."/>
            <person name="Glass J.I."/>
            <person name="Rusch D."/>
            <person name="Podicherti R."/>
            <person name="Tsui H.-C.T."/>
            <person name="Winkler M.E."/>
        </authorList>
    </citation>
    <scope>NUCLEOTIDE SEQUENCE</scope>
</reference>
<dbReference type="AlphaFoldDB" id="A0A382IM27"/>
<evidence type="ECO:0008006" key="2">
    <source>
        <dbReference type="Google" id="ProtNLM"/>
    </source>
</evidence>
<gene>
    <name evidence="1" type="ORF">METZ01_LOCUS253131</name>
</gene>
<dbReference type="PROSITE" id="PS51257">
    <property type="entry name" value="PROKAR_LIPOPROTEIN"/>
    <property type="match status" value="1"/>
</dbReference>
<dbReference type="EMBL" id="UINC01068024">
    <property type="protein sequence ID" value="SVC00277.1"/>
    <property type="molecule type" value="Genomic_DNA"/>
</dbReference>
<dbReference type="InterPro" id="IPR008977">
    <property type="entry name" value="PHM/PNGase_F_dom_sf"/>
</dbReference>
<accession>A0A382IM27</accession>
<feature type="non-terminal residue" evidence="1">
    <location>
        <position position="290"/>
    </location>
</feature>
<name>A0A382IM27_9ZZZZ</name>
<sequence length="290" mass="31589">MDRRCHRVVIVAACVIAGACGESTTPSPLTEVDVDSNEHVVTFTRDIAPIIYGQCTPCHRPGGSGPFSLINYEDVSRRGRQIVEVTASGFMPPWLPESGFGNFIGERSLTSGQIEILSEWIASGTLEGTQEELPALPSFNDGWKLGDPDLVVNLPSSYTLPAEGIDIFRNLVIPIPVSERRWVKAVELRPGNPQFVHHAIMAVDDTTSSRRLEAAETEQADQPGFSGMEMGQAFMPDGHLMGWTPGMAPNPGRDGLAWRLDPGTDFVLQLHMLPSGRPETITPIAAFHFT</sequence>
<dbReference type="InterPro" id="IPR036939">
    <property type="entry name" value="Cu2_ascorb_mOase_N_sf"/>
</dbReference>
<proteinExistence type="predicted"/>
<dbReference type="GO" id="GO:0016715">
    <property type="term" value="F:oxidoreductase activity, acting on paired donors, with incorporation or reduction of molecular oxygen, reduced ascorbate as one donor, and incorporation of one atom of oxygen"/>
    <property type="evidence" value="ECO:0007669"/>
    <property type="project" value="InterPro"/>
</dbReference>
<dbReference type="GO" id="GO:0005507">
    <property type="term" value="F:copper ion binding"/>
    <property type="evidence" value="ECO:0007669"/>
    <property type="project" value="InterPro"/>
</dbReference>